<protein>
    <submittedName>
        <fullName evidence="2">DUF1003 domain-containing protein</fullName>
    </submittedName>
</protein>
<keyword evidence="1" id="KW-1133">Transmembrane helix</keyword>
<keyword evidence="1" id="KW-0472">Membrane</keyword>
<dbReference type="InParanoid" id="A0A3N0VJX5"/>
<evidence type="ECO:0000313" key="3">
    <source>
        <dbReference type="Proteomes" id="UP000282106"/>
    </source>
</evidence>
<name>A0A3N0VJX5_9GAMM</name>
<gene>
    <name evidence="2" type="ORF">ED208_00525</name>
</gene>
<reference evidence="2 3" key="1">
    <citation type="submission" date="2018-10" db="EMBL/GenBank/DDBJ databases">
        <authorList>
            <person name="Chen W.-M."/>
        </authorList>
    </citation>
    <scope>NUCLEOTIDE SEQUENCE [LARGE SCALE GENOMIC DNA]</scope>
    <source>
        <strain evidence="2 3">THS-13</strain>
    </source>
</reference>
<accession>A0A3N0VJX5</accession>
<dbReference type="RefSeq" id="WP_123209908.1">
    <property type="nucleotide sequence ID" value="NZ_RJVO01000001.1"/>
</dbReference>
<keyword evidence="3" id="KW-1185">Reference proteome</keyword>
<dbReference type="AlphaFoldDB" id="A0A3N0VJX5"/>
<dbReference type="Pfam" id="PF06210">
    <property type="entry name" value="DUF1003"/>
    <property type="match status" value="1"/>
</dbReference>
<comment type="caution">
    <text evidence="2">The sequence shown here is derived from an EMBL/GenBank/DDBJ whole genome shotgun (WGS) entry which is preliminary data.</text>
</comment>
<sequence>MSRPQPLDYLQSAARWFGRRADQLSNTERRVLAHANRHEALSEDPGQVLDRQSSFGERLADRVAEFGGSWTFILIFGAVLLGWTLLNTEVLGKTAFDPYPYIFLNLMLSMLAAIQAPIIMMSQNRQSAKDRQMAEHDYAVNLKSELEIMALHDKLDALRSEHLEALLRKQQEQIELLTRLLSERQ</sequence>
<dbReference type="EMBL" id="RJVO01000001">
    <property type="protein sequence ID" value="ROH93056.1"/>
    <property type="molecule type" value="Genomic_DNA"/>
</dbReference>
<dbReference type="InterPro" id="IPR010406">
    <property type="entry name" value="DUF1003"/>
</dbReference>
<feature type="transmembrane region" description="Helical" evidence="1">
    <location>
        <begin position="98"/>
        <end position="121"/>
    </location>
</feature>
<evidence type="ECO:0000256" key="1">
    <source>
        <dbReference type="SAM" id="Phobius"/>
    </source>
</evidence>
<proteinExistence type="predicted"/>
<organism evidence="2 3">
    <name type="scientific">Stagnimonas aquatica</name>
    <dbReference type="NCBI Taxonomy" id="2689987"/>
    <lineage>
        <taxon>Bacteria</taxon>
        <taxon>Pseudomonadati</taxon>
        <taxon>Pseudomonadota</taxon>
        <taxon>Gammaproteobacteria</taxon>
        <taxon>Nevskiales</taxon>
        <taxon>Nevskiaceae</taxon>
        <taxon>Stagnimonas</taxon>
    </lineage>
</organism>
<dbReference type="Proteomes" id="UP000282106">
    <property type="component" value="Unassembled WGS sequence"/>
</dbReference>
<dbReference type="PANTHER" id="PTHR41386:SF1">
    <property type="entry name" value="MEMBRANE PROTEIN"/>
    <property type="match status" value="1"/>
</dbReference>
<dbReference type="PANTHER" id="PTHR41386">
    <property type="entry name" value="INTEGRAL MEMBRANE PROTEIN-RELATED"/>
    <property type="match status" value="1"/>
</dbReference>
<keyword evidence="1" id="KW-0812">Transmembrane</keyword>
<evidence type="ECO:0000313" key="2">
    <source>
        <dbReference type="EMBL" id="ROH93056.1"/>
    </source>
</evidence>
<feature type="transmembrane region" description="Helical" evidence="1">
    <location>
        <begin position="63"/>
        <end position="86"/>
    </location>
</feature>